<keyword evidence="5 9" id="KW-0560">Oxidoreductase</keyword>
<dbReference type="SUPFAM" id="SSF48264">
    <property type="entry name" value="Cytochrome P450"/>
    <property type="match status" value="1"/>
</dbReference>
<evidence type="ECO:0000313" key="12">
    <source>
        <dbReference type="Proteomes" id="UP000284842"/>
    </source>
</evidence>
<dbReference type="GO" id="GO:0004497">
    <property type="term" value="F:monooxygenase activity"/>
    <property type="evidence" value="ECO:0007669"/>
    <property type="project" value="UniProtKB-KW"/>
</dbReference>
<keyword evidence="12" id="KW-1185">Reference proteome</keyword>
<reference evidence="11 12" key="1">
    <citation type="journal article" date="2018" name="Evol. Lett.">
        <title>Horizontal gene cluster transfer increased hallucinogenic mushroom diversity.</title>
        <authorList>
            <person name="Reynolds H.T."/>
            <person name="Vijayakumar V."/>
            <person name="Gluck-Thaler E."/>
            <person name="Korotkin H.B."/>
            <person name="Matheny P.B."/>
            <person name="Slot J.C."/>
        </authorList>
    </citation>
    <scope>NUCLEOTIDE SEQUENCE [LARGE SCALE GENOMIC DNA]</scope>
    <source>
        <strain evidence="11 12">2629</strain>
    </source>
</reference>
<evidence type="ECO:0000256" key="4">
    <source>
        <dbReference type="ARBA" id="ARBA00022723"/>
    </source>
</evidence>
<name>A0A409YJA8_9AGAR</name>
<evidence type="ECO:0000313" key="11">
    <source>
        <dbReference type="EMBL" id="PPR03076.1"/>
    </source>
</evidence>
<dbReference type="Gene3D" id="1.10.630.10">
    <property type="entry name" value="Cytochrome P450"/>
    <property type="match status" value="1"/>
</dbReference>
<feature type="transmembrane region" description="Helical" evidence="10">
    <location>
        <begin position="6"/>
        <end position="25"/>
    </location>
</feature>
<evidence type="ECO:0000256" key="8">
    <source>
        <dbReference type="PIRSR" id="PIRSR602401-1"/>
    </source>
</evidence>
<protein>
    <recommendedName>
        <fullName evidence="13">Cytochrome P450</fullName>
    </recommendedName>
</protein>
<dbReference type="PANTHER" id="PTHR24305:SF187">
    <property type="entry name" value="P450, PUTATIVE (EUROFUNG)-RELATED"/>
    <property type="match status" value="1"/>
</dbReference>
<evidence type="ECO:0000256" key="3">
    <source>
        <dbReference type="ARBA" id="ARBA00010617"/>
    </source>
</evidence>
<proteinExistence type="inferred from homology"/>
<accession>A0A409YJA8</accession>
<keyword evidence="10" id="KW-0472">Membrane</keyword>
<gene>
    <name evidence="11" type="ORF">CVT24_012389</name>
</gene>
<feature type="transmembrane region" description="Helical" evidence="10">
    <location>
        <begin position="58"/>
        <end position="80"/>
    </location>
</feature>
<organism evidence="11 12">
    <name type="scientific">Panaeolus cyanescens</name>
    <dbReference type="NCBI Taxonomy" id="181874"/>
    <lineage>
        <taxon>Eukaryota</taxon>
        <taxon>Fungi</taxon>
        <taxon>Dikarya</taxon>
        <taxon>Basidiomycota</taxon>
        <taxon>Agaricomycotina</taxon>
        <taxon>Agaricomycetes</taxon>
        <taxon>Agaricomycetidae</taxon>
        <taxon>Agaricales</taxon>
        <taxon>Agaricineae</taxon>
        <taxon>Galeropsidaceae</taxon>
        <taxon>Panaeolus</taxon>
    </lineage>
</organism>
<keyword evidence="10" id="KW-1133">Transmembrane helix</keyword>
<evidence type="ECO:0000256" key="7">
    <source>
        <dbReference type="ARBA" id="ARBA00023033"/>
    </source>
</evidence>
<dbReference type="GO" id="GO:0020037">
    <property type="term" value="F:heme binding"/>
    <property type="evidence" value="ECO:0007669"/>
    <property type="project" value="InterPro"/>
</dbReference>
<keyword evidence="6 8" id="KW-0408">Iron</keyword>
<dbReference type="InterPro" id="IPR001128">
    <property type="entry name" value="Cyt_P450"/>
</dbReference>
<evidence type="ECO:0000256" key="1">
    <source>
        <dbReference type="ARBA" id="ARBA00001971"/>
    </source>
</evidence>
<dbReference type="STRING" id="181874.A0A409YJA8"/>
<comment type="similarity">
    <text evidence="3 9">Belongs to the cytochrome P450 family.</text>
</comment>
<comment type="cofactor">
    <cofactor evidence="1 8">
        <name>heme</name>
        <dbReference type="ChEBI" id="CHEBI:30413"/>
    </cofactor>
</comment>
<evidence type="ECO:0008006" key="13">
    <source>
        <dbReference type="Google" id="ProtNLM"/>
    </source>
</evidence>
<comment type="pathway">
    <text evidence="2">Secondary metabolite biosynthesis.</text>
</comment>
<dbReference type="PRINTS" id="PR00463">
    <property type="entry name" value="EP450I"/>
</dbReference>
<evidence type="ECO:0000256" key="2">
    <source>
        <dbReference type="ARBA" id="ARBA00005179"/>
    </source>
</evidence>
<dbReference type="AlphaFoldDB" id="A0A409YJA8"/>
<dbReference type="GO" id="GO:0016705">
    <property type="term" value="F:oxidoreductase activity, acting on paired donors, with incorporation or reduction of molecular oxygen"/>
    <property type="evidence" value="ECO:0007669"/>
    <property type="project" value="InterPro"/>
</dbReference>
<sequence>MAPILSSSEALVAVVVSALTTHFIFKRTETHDPVHLCILLVIAPGALSMLYAPHSSSTINAISTVMGLFWATLATSIVAYRLSPWHPLAKHPGPLLYKISKFYAAFRAINGRQHIYYQQLHERYGDIVRVGPNELSIRSVEAVNPMLGINGLPKGQFWSGRLPEHETVKPLIALTDKKEHARRRRPWTRAFSTPALKGYEEIVIKRCLQLVERLAAQTTQTLDLGTWFSYFSYDVMTDLAFGGGSEMIKDGDTTGLWHLLEGGQRNAIFMSHVPWFGQLALRLPGFATDLKAFRVYAKGRAMARKKNGSPHMDIFHHLIDEDGVSPQPPSISEVVSDGGLTIIAGSDTTSGALSNLFYYLMVNPVALKRLQAEIDEVTDGEVFDVAKQAHLPYLNAVLNEALRLLPPVLSGSQRAPEKGSGGRMVGSFFLPEGTNAFLATYSLQRDPRCFAPLPDTFLPERWLPEETRKALEPTIFNSDDDFILNTNAFIPFSAGPTNCAGKNLAWMEMRMLVVLLIQRFDFALHPSYKPEQWEKEIGDFFVTVKGELPTLLKPRKGVKIVS</sequence>
<dbReference type="PROSITE" id="PS00086">
    <property type="entry name" value="CYTOCHROME_P450"/>
    <property type="match status" value="1"/>
</dbReference>
<evidence type="ECO:0000256" key="9">
    <source>
        <dbReference type="RuleBase" id="RU000461"/>
    </source>
</evidence>
<dbReference type="Proteomes" id="UP000284842">
    <property type="component" value="Unassembled WGS sequence"/>
</dbReference>
<keyword evidence="7 9" id="KW-0503">Monooxygenase</keyword>
<feature type="transmembrane region" description="Helical" evidence="10">
    <location>
        <begin position="34"/>
        <end position="52"/>
    </location>
</feature>
<dbReference type="CDD" id="cd11061">
    <property type="entry name" value="CYP67-like"/>
    <property type="match status" value="1"/>
</dbReference>
<comment type="caution">
    <text evidence="11">The sequence shown here is derived from an EMBL/GenBank/DDBJ whole genome shotgun (WGS) entry which is preliminary data.</text>
</comment>
<dbReference type="GO" id="GO:0005506">
    <property type="term" value="F:iron ion binding"/>
    <property type="evidence" value="ECO:0007669"/>
    <property type="project" value="InterPro"/>
</dbReference>
<dbReference type="InterPro" id="IPR050121">
    <property type="entry name" value="Cytochrome_P450_monoxygenase"/>
</dbReference>
<keyword evidence="8 9" id="KW-0349">Heme</keyword>
<dbReference type="InParanoid" id="A0A409YJA8"/>
<keyword evidence="10" id="KW-0812">Transmembrane</keyword>
<dbReference type="EMBL" id="NHTK01001106">
    <property type="protein sequence ID" value="PPR03076.1"/>
    <property type="molecule type" value="Genomic_DNA"/>
</dbReference>
<dbReference type="OrthoDB" id="6692864at2759"/>
<dbReference type="InterPro" id="IPR002401">
    <property type="entry name" value="Cyt_P450_E_grp-I"/>
</dbReference>
<feature type="binding site" description="axial binding residue" evidence="8">
    <location>
        <position position="499"/>
    </location>
    <ligand>
        <name>heme</name>
        <dbReference type="ChEBI" id="CHEBI:30413"/>
    </ligand>
    <ligandPart>
        <name>Fe</name>
        <dbReference type="ChEBI" id="CHEBI:18248"/>
    </ligandPart>
</feature>
<dbReference type="InterPro" id="IPR036396">
    <property type="entry name" value="Cyt_P450_sf"/>
</dbReference>
<dbReference type="PANTHER" id="PTHR24305">
    <property type="entry name" value="CYTOCHROME P450"/>
    <property type="match status" value="1"/>
</dbReference>
<keyword evidence="4 8" id="KW-0479">Metal-binding</keyword>
<dbReference type="PRINTS" id="PR00385">
    <property type="entry name" value="P450"/>
</dbReference>
<dbReference type="Pfam" id="PF00067">
    <property type="entry name" value="p450"/>
    <property type="match status" value="1"/>
</dbReference>
<evidence type="ECO:0000256" key="10">
    <source>
        <dbReference type="SAM" id="Phobius"/>
    </source>
</evidence>
<evidence type="ECO:0000256" key="6">
    <source>
        <dbReference type="ARBA" id="ARBA00023004"/>
    </source>
</evidence>
<dbReference type="InterPro" id="IPR017972">
    <property type="entry name" value="Cyt_P450_CS"/>
</dbReference>
<evidence type="ECO:0000256" key="5">
    <source>
        <dbReference type="ARBA" id="ARBA00023002"/>
    </source>
</evidence>